<sequence>MAPSKGKKKKGRKTLKDHILIFEKEKKRMAKMYKTSTKLWEMKLKRTEKDLDLEYHRKEHYKLASEIEELRNVLYQAELSEFGTIDYWQKCLKEKGEKIKSLEEQIESLEELAIEECREREKEKKQHFEKFEEEILKRKAIETRIKKKIANMRRQMQVSKEEYRESLRKKEEEYVRLERKTSEREKNHICKIEKMSRLIDDQEKSIVQLENELHDTERKNNWLRKIFTVTFDNLEDMRQLVQLVSKDKLLLAVDKKMMMSALKKKGCEIAVLQKMLTEVTAVAAYLEQAFLDLEKETTENETKNQVTIQASQVELDKLQKIIAMREKEICQVKKLARTIVEKRRDMEVFFHQALDDVRQEIADERKRNANEAYQDYRQKFRDTVAGRIRLPSIHTLHQCPNSTKSLYSDMKAAEKRPHLPGKEVYMSDLTWEQKEKVLTLLFAKMNGDEERSCRKKTGSEIALHVETAPSSEYFMKHQKGFLIQGR</sequence>
<dbReference type="Proteomes" id="UP000261380">
    <property type="component" value="Unplaced"/>
</dbReference>
<dbReference type="PANTHER" id="PTHR14845">
    <property type="entry name" value="COILED-COIL DOMAIN-CONTAINING 166"/>
    <property type="match status" value="1"/>
</dbReference>
<reference evidence="2" key="1">
    <citation type="submission" date="2025-08" db="UniProtKB">
        <authorList>
            <consortium name="Ensembl"/>
        </authorList>
    </citation>
    <scope>IDENTIFICATION</scope>
</reference>
<dbReference type="AlphaFoldDB" id="A0A3B5KLE9"/>
<protein>
    <submittedName>
        <fullName evidence="2">Uncharacterized protein</fullName>
    </submittedName>
</protein>
<proteinExistence type="predicted"/>
<name>A0A3B5KLE9_9TELE</name>
<accession>A0A3B5KLE9</accession>
<dbReference type="STRING" id="32473.ENSXCOP00000000933"/>
<dbReference type="GeneTree" id="ENSGT00940000154427"/>
<evidence type="ECO:0000313" key="3">
    <source>
        <dbReference type="Proteomes" id="UP000261380"/>
    </source>
</evidence>
<organism evidence="2 3">
    <name type="scientific">Xiphophorus couchianus</name>
    <name type="common">Monterrey platyfish</name>
    <dbReference type="NCBI Taxonomy" id="32473"/>
    <lineage>
        <taxon>Eukaryota</taxon>
        <taxon>Metazoa</taxon>
        <taxon>Chordata</taxon>
        <taxon>Craniata</taxon>
        <taxon>Vertebrata</taxon>
        <taxon>Euteleostomi</taxon>
        <taxon>Actinopterygii</taxon>
        <taxon>Neopterygii</taxon>
        <taxon>Teleostei</taxon>
        <taxon>Neoteleostei</taxon>
        <taxon>Acanthomorphata</taxon>
        <taxon>Ovalentaria</taxon>
        <taxon>Atherinomorphae</taxon>
        <taxon>Cyprinodontiformes</taxon>
        <taxon>Poeciliidae</taxon>
        <taxon>Poeciliinae</taxon>
        <taxon>Xiphophorus</taxon>
    </lineage>
</organism>
<dbReference type="PANTHER" id="PTHR14845:SF5">
    <property type="entry name" value="BASAL BODY-ORIENTATION FACTOR 1"/>
    <property type="match status" value="1"/>
</dbReference>
<feature type="coiled-coil region" evidence="1">
    <location>
        <begin position="92"/>
        <end position="226"/>
    </location>
</feature>
<keyword evidence="3" id="KW-1185">Reference proteome</keyword>
<evidence type="ECO:0000256" key="1">
    <source>
        <dbReference type="SAM" id="Coils"/>
    </source>
</evidence>
<reference evidence="2" key="2">
    <citation type="submission" date="2025-09" db="UniProtKB">
        <authorList>
            <consortium name="Ensembl"/>
        </authorList>
    </citation>
    <scope>IDENTIFICATION</scope>
</reference>
<keyword evidence="1" id="KW-0175">Coiled coil</keyword>
<evidence type="ECO:0000313" key="2">
    <source>
        <dbReference type="Ensembl" id="ENSXCOP00000000933.1"/>
    </source>
</evidence>
<dbReference type="Ensembl" id="ENSXCOT00000000945.1">
    <property type="protein sequence ID" value="ENSXCOP00000000933.1"/>
    <property type="gene ID" value="ENSXCOG00000000781.1"/>
</dbReference>